<reference evidence="2" key="2">
    <citation type="journal article" date="2018" name="Mol. Plant Microbe Interact.">
        <title>Genome sequence resources for the wheat stripe rust pathogen (Puccinia striiformis f. sp. tritici) and the barley stripe rust pathogen (Puccinia striiformis f. sp. hordei).</title>
        <authorList>
            <person name="Xia C."/>
            <person name="Wang M."/>
            <person name="Yin C."/>
            <person name="Cornejo O.E."/>
            <person name="Hulbert S.H."/>
            <person name="Chen X."/>
        </authorList>
    </citation>
    <scope>NUCLEOTIDE SEQUENCE [LARGE SCALE GENOMIC DNA]</scope>
    <source>
        <strain evidence="2">93-210</strain>
    </source>
</reference>
<proteinExistence type="predicted"/>
<evidence type="ECO:0000313" key="1">
    <source>
        <dbReference type="EMBL" id="KAI7961613.1"/>
    </source>
</evidence>
<name>A0ACC0EYX9_9BASI</name>
<dbReference type="Proteomes" id="UP001060170">
    <property type="component" value="Chromosome 2"/>
</dbReference>
<reference evidence="1 2" key="3">
    <citation type="journal article" date="2022" name="Microbiol. Spectr.">
        <title>Folding features and dynamics of 3D genome architecture in plant fungal pathogens.</title>
        <authorList>
            <person name="Xia C."/>
        </authorList>
    </citation>
    <scope>NUCLEOTIDE SEQUENCE [LARGE SCALE GENOMIC DNA]</scope>
    <source>
        <strain evidence="1 2">93-210</strain>
    </source>
</reference>
<reference evidence="2" key="1">
    <citation type="journal article" date="2018" name="BMC Genomics">
        <title>Genomic insights into host adaptation between the wheat stripe rust pathogen (Puccinia striiformis f. sp. tritici) and the barley stripe rust pathogen (Puccinia striiformis f. sp. hordei).</title>
        <authorList>
            <person name="Xia C."/>
            <person name="Wang M."/>
            <person name="Yin C."/>
            <person name="Cornejo O.E."/>
            <person name="Hulbert S.H."/>
            <person name="Chen X."/>
        </authorList>
    </citation>
    <scope>NUCLEOTIDE SEQUENCE [LARGE SCALE GENOMIC DNA]</scope>
    <source>
        <strain evidence="2">93-210</strain>
    </source>
</reference>
<organism evidence="1 2">
    <name type="scientific">Puccinia striiformis f. sp. tritici</name>
    <dbReference type="NCBI Taxonomy" id="168172"/>
    <lineage>
        <taxon>Eukaryota</taxon>
        <taxon>Fungi</taxon>
        <taxon>Dikarya</taxon>
        <taxon>Basidiomycota</taxon>
        <taxon>Pucciniomycotina</taxon>
        <taxon>Pucciniomycetes</taxon>
        <taxon>Pucciniales</taxon>
        <taxon>Pucciniaceae</taxon>
        <taxon>Puccinia</taxon>
    </lineage>
</organism>
<comment type="caution">
    <text evidence="1">The sequence shown here is derived from an EMBL/GenBank/DDBJ whole genome shotgun (WGS) entry which is preliminary data.</text>
</comment>
<sequence>MLAKALGNCGLLALDCFLSSYHLAGVRGAEIGRASNRFIVKIDPTKTKSLDDFSRHLHSIDITHSVAYDLTKISPENFYGASLILANPGDAEKLSSLDTVESVTPVTPIKPITPVSRHILTRPPAEGQSPDEFTPQVQTRVTDLHSRGIYGSGVKVAFLDSGIDCGHPALGGGFGPGHKIAFGYDLVGDDFDGHNSPVPDSDPCTPCSFHGTHVAGIVGANDVGYGFQGVAPNATLGMYLFGCEIDRPTSDDIVISALLMAIRDGADVVSVSIGDFGGWSKGDVLSDVINDLVGKGLTLLWAAGNEGSEGLFYAERPAAATHSMAIGSVEPKKRFVFNLQTSSGKIFPYHSNGVLNGTDLPLYVTSPTSGTSSDACRPLPASTPSLAEHIVVIQRGDCTDAEKVDTAVVKGATRILLYMNSTELVYLTNFMSGAQVATLTKEDGELLVSELRKNPNLKATFSSRHSSESVDGGGLVSFFSQYGPSYDSVNIQPNFLGVGRDILSTFPRNLGSYAMMSGTSMSTPQVAGIAALIKGFRGKDIKALKLKAILSTTAQQVPAAVGSSEIETTIHAGGGLVDAFCACFAKTVLSIDALALRDIPNFKAQHTFTITNEGDISHSFRTGHSPAITVITFQPGSHRVSTKVETVPGSPAAQAQVSPATFTLGPKASQDIHVTFTLPTGLSPELLPVYSGYISVLSDVECERHTLPYYGIAGVMKNTRVIDIGPDTEDKQQQVPRLTDSNRQPPKGPISFDGNSGVALRYRLAFGSPYMRVDVIDANATLAKEGPSPPPMQAMPDIGANFTLSKGTFLGANLIGMLPTSNSTYAPRTASAHTVEISWNGTVIPIGSVKPSFRIPSGHYKILIRDKRFRISRHPSTDDATV</sequence>
<keyword evidence="2" id="KW-1185">Reference proteome</keyword>
<protein>
    <submittedName>
        <fullName evidence="1">Uncharacterized protein</fullName>
    </submittedName>
</protein>
<gene>
    <name evidence="1" type="ORF">MJO28_002102</name>
</gene>
<accession>A0ACC0EYX9</accession>
<evidence type="ECO:0000313" key="2">
    <source>
        <dbReference type="Proteomes" id="UP001060170"/>
    </source>
</evidence>
<dbReference type="EMBL" id="CM045866">
    <property type="protein sequence ID" value="KAI7961613.1"/>
    <property type="molecule type" value="Genomic_DNA"/>
</dbReference>